<name>H6L0S4_SAPGL</name>
<protein>
    <submittedName>
        <fullName evidence="1">Uncharacterized protein</fullName>
    </submittedName>
</protein>
<reference evidence="1 2" key="1">
    <citation type="journal article" date="2012" name="Stand. Genomic Sci.">
        <title>Complete genome sequencing and analysis of Saprospira grandis str. Lewin, a predatory marine bacterium.</title>
        <authorList>
            <person name="Saw J.H."/>
            <person name="Yuryev A."/>
            <person name="Kanbe M."/>
            <person name="Hou S."/>
            <person name="Young A.G."/>
            <person name="Aizawa S."/>
            <person name="Alam M."/>
        </authorList>
    </citation>
    <scope>NUCLEOTIDE SEQUENCE [LARGE SCALE GENOMIC DNA]</scope>
    <source>
        <strain evidence="1 2">Lewin</strain>
    </source>
</reference>
<evidence type="ECO:0000313" key="2">
    <source>
        <dbReference type="Proteomes" id="UP000007519"/>
    </source>
</evidence>
<gene>
    <name evidence="1" type="ordered locus">SGRA_1876</name>
</gene>
<accession>H6L0S4</accession>
<dbReference type="EMBL" id="CP002831">
    <property type="protein sequence ID" value="AFC24610.1"/>
    <property type="molecule type" value="Genomic_DNA"/>
</dbReference>
<dbReference type="AlphaFoldDB" id="H6L0S4"/>
<dbReference type="Proteomes" id="UP000007519">
    <property type="component" value="Chromosome"/>
</dbReference>
<keyword evidence="2" id="KW-1185">Reference proteome</keyword>
<evidence type="ECO:0000313" key="1">
    <source>
        <dbReference type="EMBL" id="AFC24610.1"/>
    </source>
</evidence>
<sequence>MLQAIEYFFKILFCKKVLNLPNPFLFTLVFNYQY</sequence>
<dbReference type="KEGG" id="sgn:SGRA_1876"/>
<proteinExistence type="predicted"/>
<organism evidence="1 2">
    <name type="scientific">Saprospira grandis (strain Lewin)</name>
    <dbReference type="NCBI Taxonomy" id="984262"/>
    <lineage>
        <taxon>Bacteria</taxon>
        <taxon>Pseudomonadati</taxon>
        <taxon>Bacteroidota</taxon>
        <taxon>Saprospiria</taxon>
        <taxon>Saprospirales</taxon>
        <taxon>Saprospiraceae</taxon>
        <taxon>Saprospira</taxon>
    </lineage>
</organism>
<dbReference type="HOGENOM" id="CLU_3375914_0_0_10"/>